<dbReference type="EMBL" id="FNYR01000007">
    <property type="protein sequence ID" value="SEI75739.1"/>
    <property type="molecule type" value="Genomic_DNA"/>
</dbReference>
<protein>
    <submittedName>
        <fullName evidence="2">GvpH protein</fullName>
    </submittedName>
</protein>
<dbReference type="SUPFAM" id="SSF49764">
    <property type="entry name" value="HSP20-like chaperones"/>
    <property type="match status" value="1"/>
</dbReference>
<proteinExistence type="predicted"/>
<evidence type="ECO:0000256" key="1">
    <source>
        <dbReference type="SAM" id="MobiDB-lite"/>
    </source>
</evidence>
<evidence type="ECO:0000313" key="2">
    <source>
        <dbReference type="EMBL" id="SEI75739.1"/>
    </source>
</evidence>
<dbReference type="GeneID" id="35001718"/>
<dbReference type="Proteomes" id="UP000198888">
    <property type="component" value="Unassembled WGS sequence"/>
</dbReference>
<sequence>MTDTPPPGDRDTDQSDQPDQPRSGDPDSRRGGVSGLLRQLLETIQRLDEGGRSVEQGQGRRRSGSTAFEYEYSVNMGLGEAETADNTAPATEPDHPVSVQQTLDGASVTVDLPAVDPETLRAGVTGRRLVVAADDERLARVTLPEDHYTVRSATYNNGVLEILLADSDSEVIVDD</sequence>
<dbReference type="AlphaFoldDB" id="A0A1H6T6P2"/>
<dbReference type="RefSeq" id="WP_089671671.1">
    <property type="nucleotide sequence ID" value="NZ_CP024845.1"/>
</dbReference>
<accession>A0A1H6T6P2</accession>
<keyword evidence="3" id="KW-1185">Reference proteome</keyword>
<dbReference type="OrthoDB" id="308275at2157"/>
<reference evidence="2 3" key="1">
    <citation type="submission" date="2016-10" db="EMBL/GenBank/DDBJ databases">
        <authorList>
            <person name="de Groot N.N."/>
        </authorList>
    </citation>
    <scope>NUCLEOTIDE SEQUENCE [LARGE SCALE GENOMIC DNA]</scope>
    <source>
        <strain evidence="2 3">DSM 22187</strain>
    </source>
</reference>
<dbReference type="InterPro" id="IPR008978">
    <property type="entry name" value="HSP20-like_chaperone"/>
</dbReference>
<evidence type="ECO:0000313" key="3">
    <source>
        <dbReference type="Proteomes" id="UP000198888"/>
    </source>
</evidence>
<dbReference type="CDD" id="cd00298">
    <property type="entry name" value="ACD_sHsps_p23-like"/>
    <property type="match status" value="1"/>
</dbReference>
<name>A0A1H6T6P2_9EURY</name>
<feature type="region of interest" description="Disordered" evidence="1">
    <location>
        <begin position="1"/>
        <end position="67"/>
    </location>
</feature>
<dbReference type="KEGG" id="hae:halTADL_0904"/>
<organism evidence="2 3">
    <name type="scientific">Halohasta litchfieldiae</name>
    <dbReference type="NCBI Taxonomy" id="1073996"/>
    <lineage>
        <taxon>Archaea</taxon>
        <taxon>Methanobacteriati</taxon>
        <taxon>Methanobacteriota</taxon>
        <taxon>Stenosarchaea group</taxon>
        <taxon>Halobacteria</taxon>
        <taxon>Halobacteriales</taxon>
        <taxon>Haloferacaceae</taxon>
        <taxon>Halohasta</taxon>
    </lineage>
</organism>
<accession>A0A2H4PZZ3</accession>
<gene>
    <name evidence="2" type="ORF">SAMN05444271_10777</name>
</gene>
<dbReference type="Pfam" id="PF05455">
    <property type="entry name" value="GvpH"/>
    <property type="match status" value="1"/>
</dbReference>
<dbReference type="InterPro" id="IPR008633">
    <property type="entry name" value="GvpH"/>
</dbReference>
<dbReference type="STRING" id="1073996.SAMN05444271_10777"/>